<organism evidence="2 3">
    <name type="scientific">Virgibacillus halodenitrificans</name>
    <name type="common">Bacillus halodenitrificans</name>
    <dbReference type="NCBI Taxonomy" id="1482"/>
    <lineage>
        <taxon>Bacteria</taxon>
        <taxon>Bacillati</taxon>
        <taxon>Bacillota</taxon>
        <taxon>Bacilli</taxon>
        <taxon>Bacillales</taxon>
        <taxon>Bacillaceae</taxon>
        <taxon>Virgibacillus</taxon>
    </lineage>
</organism>
<dbReference type="Pfam" id="PF02613">
    <property type="entry name" value="Nitrate_red_del"/>
    <property type="match status" value="1"/>
</dbReference>
<dbReference type="AlphaFoldDB" id="A0AAC9NL83"/>
<evidence type="ECO:0000256" key="1">
    <source>
        <dbReference type="ARBA" id="ARBA00023063"/>
    </source>
</evidence>
<dbReference type="GO" id="GO:0051082">
    <property type="term" value="F:unfolded protein binding"/>
    <property type="evidence" value="ECO:0007669"/>
    <property type="project" value="InterPro"/>
</dbReference>
<dbReference type="Proteomes" id="UP000182945">
    <property type="component" value="Chromosome"/>
</dbReference>
<reference evidence="2 3" key="1">
    <citation type="submission" date="2016-11" db="EMBL/GenBank/DDBJ databases">
        <title>Complete genome sequencing of Virgibacillus halodenitrificans PDB-F2.</title>
        <authorList>
            <person name="Sun Z."/>
            <person name="Zhou Y."/>
            <person name="Li H."/>
        </authorList>
    </citation>
    <scope>NUCLEOTIDE SEQUENCE [LARGE SCALE GENOMIC DNA]</scope>
    <source>
        <strain evidence="2 3">PDB-F2</strain>
    </source>
</reference>
<proteinExistence type="predicted"/>
<dbReference type="PANTHER" id="PTHR43680">
    <property type="entry name" value="NITRATE REDUCTASE MOLYBDENUM COFACTOR ASSEMBLY CHAPERONE"/>
    <property type="match status" value="1"/>
</dbReference>
<evidence type="ECO:0000313" key="2">
    <source>
        <dbReference type="EMBL" id="APC48504.1"/>
    </source>
</evidence>
<accession>A0AAC9NL83</accession>
<dbReference type="GO" id="GO:0016530">
    <property type="term" value="F:metallochaperone activity"/>
    <property type="evidence" value="ECO:0007669"/>
    <property type="project" value="TreeGrafter"/>
</dbReference>
<dbReference type="NCBIfam" id="TIGR00684">
    <property type="entry name" value="narJ"/>
    <property type="match status" value="1"/>
</dbReference>
<dbReference type="GO" id="GO:0042128">
    <property type="term" value="P:nitrate assimilation"/>
    <property type="evidence" value="ECO:0007669"/>
    <property type="project" value="UniProtKB-KW"/>
</dbReference>
<dbReference type="GeneID" id="71514745"/>
<name>A0AAC9NL83_VIRHA</name>
<gene>
    <name evidence="2" type="ORF">BME96_10100</name>
</gene>
<dbReference type="InterPro" id="IPR036411">
    <property type="entry name" value="TorD-like_sf"/>
</dbReference>
<dbReference type="EMBL" id="CP017962">
    <property type="protein sequence ID" value="APC48504.1"/>
    <property type="molecule type" value="Genomic_DNA"/>
</dbReference>
<protein>
    <submittedName>
        <fullName evidence="2">Nitrate reductase molybdenum cofactor assembly chaperone</fullName>
    </submittedName>
</protein>
<dbReference type="InterPro" id="IPR020945">
    <property type="entry name" value="DMSO/NO3_reduct_chaperone"/>
</dbReference>
<dbReference type="SUPFAM" id="SSF89155">
    <property type="entry name" value="TorD-like"/>
    <property type="match status" value="1"/>
</dbReference>
<dbReference type="GO" id="GO:0051131">
    <property type="term" value="P:chaperone-mediated protein complex assembly"/>
    <property type="evidence" value="ECO:0007669"/>
    <property type="project" value="InterPro"/>
</dbReference>
<evidence type="ECO:0000313" key="3">
    <source>
        <dbReference type="Proteomes" id="UP000182945"/>
    </source>
</evidence>
<dbReference type="RefSeq" id="WP_071649019.1">
    <property type="nucleotide sequence ID" value="NZ_CP017962.1"/>
</dbReference>
<dbReference type="KEGG" id="vhl:BME96_10100"/>
<sequence>MGPQERAILIIASRVLSYPDADLFEAKEDINACMSEEIPSVAARNRLQVAINPLFNFKPEELQQLYVSIFDLKAKFGLYLSAHELGDSPKRGAALIKLQKLINVAGYDRTDNELADYIPMLLEFLAVSPETENSARLVKRLSVALQRIKEHLPENNPYYGIFSVLMDFVFPQPTREDIKKLEFEREEADLEELPYPIMYK</sequence>
<dbReference type="PANTHER" id="PTHR43680:SF2">
    <property type="entry name" value="NITRATE REDUCTASE MOLYBDENUM COFACTOR ASSEMBLY CHAPERONE NARJ"/>
    <property type="match status" value="1"/>
</dbReference>
<dbReference type="InterPro" id="IPR003765">
    <property type="entry name" value="NO3_reductase_chaperone_NarJ"/>
</dbReference>
<keyword evidence="1" id="KW-0534">Nitrate assimilation</keyword>